<feature type="domain" description="Thioredoxin" evidence="5">
    <location>
        <begin position="8"/>
        <end position="160"/>
    </location>
</feature>
<gene>
    <name evidence="6" type="ORF">MNBD_ACTINO01-584</name>
</gene>
<dbReference type="InterPro" id="IPR013766">
    <property type="entry name" value="Thioredoxin_domain"/>
</dbReference>
<dbReference type="InterPro" id="IPR036249">
    <property type="entry name" value="Thioredoxin-like_sf"/>
</dbReference>
<sequence length="160" mass="17203">MRRIVLLSLLTSLVAAACASSVPEGPLPDPPPPITYEEMVTLIESSGGPVMVNVWASWCLPCRSEAPLIAAGTKTHPNVTFIGLNVQDNPTNASIFMAEFLSDADMMHVSDRKGNIPVQLGGTRGVPISFFYRANGELAATHLGIIDEPTLARFLDEIDR</sequence>
<dbReference type="PANTHER" id="PTHR42852">
    <property type="entry name" value="THIOL:DISULFIDE INTERCHANGE PROTEIN DSBE"/>
    <property type="match status" value="1"/>
</dbReference>
<evidence type="ECO:0000256" key="4">
    <source>
        <dbReference type="ARBA" id="ARBA00023284"/>
    </source>
</evidence>
<dbReference type="GO" id="GO:0030313">
    <property type="term" value="C:cell envelope"/>
    <property type="evidence" value="ECO:0007669"/>
    <property type="project" value="UniProtKB-SubCell"/>
</dbReference>
<dbReference type="PANTHER" id="PTHR42852:SF6">
    <property type="entry name" value="THIOL:DISULFIDE INTERCHANGE PROTEIN DSBE"/>
    <property type="match status" value="1"/>
</dbReference>
<evidence type="ECO:0000256" key="3">
    <source>
        <dbReference type="ARBA" id="ARBA00023157"/>
    </source>
</evidence>
<proteinExistence type="predicted"/>
<keyword evidence="2" id="KW-0201">Cytochrome c-type biogenesis</keyword>
<reference evidence="6" key="1">
    <citation type="submission" date="2018-06" db="EMBL/GenBank/DDBJ databases">
        <authorList>
            <person name="Zhirakovskaya E."/>
        </authorList>
    </citation>
    <scope>NUCLEOTIDE SEQUENCE</scope>
</reference>
<protein>
    <recommendedName>
        <fullName evidence="5">Thioredoxin domain-containing protein</fullName>
    </recommendedName>
</protein>
<dbReference type="CDD" id="cd02966">
    <property type="entry name" value="TlpA_like_family"/>
    <property type="match status" value="1"/>
</dbReference>
<dbReference type="PROSITE" id="PS51352">
    <property type="entry name" value="THIOREDOXIN_2"/>
    <property type="match status" value="1"/>
</dbReference>
<dbReference type="InterPro" id="IPR017937">
    <property type="entry name" value="Thioredoxin_CS"/>
</dbReference>
<comment type="subcellular location">
    <subcellularLocation>
        <location evidence="1">Cell envelope</location>
    </subcellularLocation>
</comment>
<dbReference type="Gene3D" id="3.40.30.10">
    <property type="entry name" value="Glutaredoxin"/>
    <property type="match status" value="1"/>
</dbReference>
<evidence type="ECO:0000256" key="2">
    <source>
        <dbReference type="ARBA" id="ARBA00022748"/>
    </source>
</evidence>
<organism evidence="6">
    <name type="scientific">hydrothermal vent metagenome</name>
    <dbReference type="NCBI Taxonomy" id="652676"/>
    <lineage>
        <taxon>unclassified sequences</taxon>
        <taxon>metagenomes</taxon>
        <taxon>ecological metagenomes</taxon>
    </lineage>
</organism>
<evidence type="ECO:0000256" key="1">
    <source>
        <dbReference type="ARBA" id="ARBA00004196"/>
    </source>
</evidence>
<dbReference type="PROSITE" id="PS51257">
    <property type="entry name" value="PROKAR_LIPOPROTEIN"/>
    <property type="match status" value="1"/>
</dbReference>
<dbReference type="EMBL" id="UOEI01000612">
    <property type="protein sequence ID" value="VAW08578.1"/>
    <property type="molecule type" value="Genomic_DNA"/>
</dbReference>
<keyword evidence="4" id="KW-0676">Redox-active center</keyword>
<dbReference type="InterPro" id="IPR013740">
    <property type="entry name" value="Redoxin"/>
</dbReference>
<name>A0A3B0SSW8_9ZZZZ</name>
<accession>A0A3B0SSW8</accession>
<dbReference type="GO" id="GO:0017004">
    <property type="term" value="P:cytochrome complex assembly"/>
    <property type="evidence" value="ECO:0007669"/>
    <property type="project" value="UniProtKB-KW"/>
</dbReference>
<dbReference type="GO" id="GO:0016491">
    <property type="term" value="F:oxidoreductase activity"/>
    <property type="evidence" value="ECO:0007669"/>
    <property type="project" value="InterPro"/>
</dbReference>
<evidence type="ECO:0000313" key="6">
    <source>
        <dbReference type="EMBL" id="VAW08578.1"/>
    </source>
</evidence>
<dbReference type="Pfam" id="PF08534">
    <property type="entry name" value="Redoxin"/>
    <property type="match status" value="1"/>
</dbReference>
<dbReference type="InterPro" id="IPR050553">
    <property type="entry name" value="Thioredoxin_ResA/DsbE_sf"/>
</dbReference>
<dbReference type="PROSITE" id="PS00194">
    <property type="entry name" value="THIOREDOXIN_1"/>
    <property type="match status" value="1"/>
</dbReference>
<evidence type="ECO:0000259" key="5">
    <source>
        <dbReference type="PROSITE" id="PS51352"/>
    </source>
</evidence>
<keyword evidence="3" id="KW-1015">Disulfide bond</keyword>
<dbReference type="AlphaFoldDB" id="A0A3B0SSW8"/>
<dbReference type="SUPFAM" id="SSF52833">
    <property type="entry name" value="Thioredoxin-like"/>
    <property type="match status" value="1"/>
</dbReference>